<evidence type="ECO:0000313" key="3">
    <source>
        <dbReference type="EnsemblMetazoa" id="ISCW010901-PA"/>
    </source>
</evidence>
<dbReference type="AlphaFoldDB" id="B7Q7L6"/>
<feature type="region of interest" description="Disordered" evidence="1">
    <location>
        <begin position="56"/>
        <end position="98"/>
    </location>
</feature>
<reference evidence="3" key="2">
    <citation type="submission" date="2020-05" db="UniProtKB">
        <authorList>
            <consortium name="EnsemblMetazoa"/>
        </authorList>
    </citation>
    <scope>IDENTIFICATION</scope>
    <source>
        <strain evidence="3">wikel</strain>
    </source>
</reference>
<keyword evidence="4" id="KW-1185">Reference proteome</keyword>
<proteinExistence type="predicted"/>
<evidence type="ECO:0000313" key="4">
    <source>
        <dbReference type="Proteomes" id="UP000001555"/>
    </source>
</evidence>
<dbReference type="SUPFAM" id="SSF49265">
    <property type="entry name" value="Fibronectin type III"/>
    <property type="match status" value="1"/>
</dbReference>
<evidence type="ECO:0000256" key="1">
    <source>
        <dbReference type="SAM" id="MobiDB-lite"/>
    </source>
</evidence>
<gene>
    <name evidence="2" type="ORF">IscW_ISCW010901</name>
</gene>
<dbReference type="InterPro" id="IPR036116">
    <property type="entry name" value="FN3_sf"/>
</dbReference>
<name>B7Q7L6_IXOSC</name>
<sequence>MLDTYLVRCCVERESKCVEVETTNNSVMVSNLYADTVYTVYVGAVLMGLGWGKNDIARSSRGPGTQQRREGDGSKADGNGIPGGCGAPPKPTSTHRAMRNPPQVTARVCAGGRTFPVPASPSIEFIGNNARTSVFTWNFKDTEMIYIQVSLDNSTWLNCSVEADKCRISRLTESTLFDSSGITTINDLAPGVTHTVFLRGCNFLGCGMSNSSEVHVPELVPRDPTNVTFTVLPNNTAVVKWIGHSTLWDSSPPYDVTWKCGNGPKMVMITTLNTLSIHDFIDADCQVWVTAVSSWRDLYVHRSQEVRAVVQNDQYSKES</sequence>
<dbReference type="EMBL" id="DS876524">
    <property type="protein sequence ID" value="EEC14838.1"/>
    <property type="molecule type" value="Genomic_DNA"/>
</dbReference>
<dbReference type="EMBL" id="ABJB010740344">
    <property type="status" value="NOT_ANNOTATED_CDS"/>
    <property type="molecule type" value="Genomic_DNA"/>
</dbReference>
<dbReference type="EMBL" id="ABJB010695127">
    <property type="status" value="NOT_ANNOTATED_CDS"/>
    <property type="molecule type" value="Genomic_DNA"/>
</dbReference>
<dbReference type="EMBL" id="ABJB010582630">
    <property type="status" value="NOT_ANNOTATED_CDS"/>
    <property type="molecule type" value="Genomic_DNA"/>
</dbReference>
<evidence type="ECO:0008006" key="5">
    <source>
        <dbReference type="Google" id="ProtNLM"/>
    </source>
</evidence>
<reference evidence="2 4" key="1">
    <citation type="submission" date="2008-03" db="EMBL/GenBank/DDBJ databases">
        <title>Annotation of Ixodes scapularis.</title>
        <authorList>
            <consortium name="Ixodes scapularis Genome Project Consortium"/>
            <person name="Caler E."/>
            <person name="Hannick L.I."/>
            <person name="Bidwell S."/>
            <person name="Joardar V."/>
            <person name="Thiagarajan M."/>
            <person name="Amedeo P."/>
            <person name="Galinsky K.J."/>
            <person name="Schobel S."/>
            <person name="Inman J."/>
            <person name="Hostetler J."/>
            <person name="Miller J."/>
            <person name="Hammond M."/>
            <person name="Megy K."/>
            <person name="Lawson D."/>
            <person name="Kodira C."/>
            <person name="Sutton G."/>
            <person name="Meyer J."/>
            <person name="Hill C.A."/>
            <person name="Birren B."/>
            <person name="Nene V."/>
            <person name="Collins F."/>
            <person name="Alarcon-Chaidez F."/>
            <person name="Wikel S."/>
            <person name="Strausberg R."/>
        </authorList>
    </citation>
    <scope>NUCLEOTIDE SEQUENCE [LARGE SCALE GENOMIC DNA]</scope>
    <source>
        <strain evidence="4">Wikel</strain>
        <strain evidence="2">Wikel colony</strain>
    </source>
</reference>
<dbReference type="EMBL" id="ABJB010946546">
    <property type="status" value="NOT_ANNOTATED_CDS"/>
    <property type="molecule type" value="Genomic_DNA"/>
</dbReference>
<dbReference type="HOGENOM" id="CLU_872328_0_0_1"/>
<accession>B7Q7L6</accession>
<dbReference type="InParanoid" id="B7Q7L6"/>
<dbReference type="Proteomes" id="UP000001555">
    <property type="component" value="Unassembled WGS sequence"/>
</dbReference>
<dbReference type="EMBL" id="ABJB010763085">
    <property type="status" value="NOT_ANNOTATED_CDS"/>
    <property type="molecule type" value="Genomic_DNA"/>
</dbReference>
<dbReference type="VEuPathDB" id="VectorBase:ISCW010901"/>
<dbReference type="EMBL" id="ABJB010703201">
    <property type="status" value="NOT_ANNOTATED_CDS"/>
    <property type="molecule type" value="Genomic_DNA"/>
</dbReference>
<dbReference type="VEuPathDB" id="VectorBase:ISCP_031752"/>
<evidence type="ECO:0000313" key="2">
    <source>
        <dbReference type="EMBL" id="EEC14838.1"/>
    </source>
</evidence>
<dbReference type="EMBL" id="ABJB010276547">
    <property type="status" value="NOT_ANNOTATED_CDS"/>
    <property type="molecule type" value="Genomic_DNA"/>
</dbReference>
<dbReference type="PaxDb" id="6945-B7Q7L6"/>
<protein>
    <recommendedName>
        <fullName evidence="5">Fibronectin type-III domain-containing protein</fullName>
    </recommendedName>
</protein>
<organism>
    <name type="scientific">Ixodes scapularis</name>
    <name type="common">Black-legged tick</name>
    <name type="synonym">Deer tick</name>
    <dbReference type="NCBI Taxonomy" id="6945"/>
    <lineage>
        <taxon>Eukaryota</taxon>
        <taxon>Metazoa</taxon>
        <taxon>Ecdysozoa</taxon>
        <taxon>Arthropoda</taxon>
        <taxon>Chelicerata</taxon>
        <taxon>Arachnida</taxon>
        <taxon>Acari</taxon>
        <taxon>Parasitiformes</taxon>
        <taxon>Ixodida</taxon>
        <taxon>Ixodoidea</taxon>
        <taxon>Ixodidae</taxon>
        <taxon>Ixodinae</taxon>
        <taxon>Ixodes</taxon>
    </lineage>
</organism>
<dbReference type="EnsemblMetazoa" id="ISCW010901-RA">
    <property type="protein sequence ID" value="ISCW010901-PA"/>
    <property type="gene ID" value="ISCW010901"/>
</dbReference>